<dbReference type="EMBL" id="LR796195">
    <property type="protein sequence ID" value="CAB4126382.1"/>
    <property type="molecule type" value="Genomic_DNA"/>
</dbReference>
<protein>
    <submittedName>
        <fullName evidence="2">Uncharacterized protein</fullName>
    </submittedName>
</protein>
<evidence type="ECO:0000256" key="1">
    <source>
        <dbReference type="SAM" id="MobiDB-lite"/>
    </source>
</evidence>
<evidence type="ECO:0000313" key="2">
    <source>
        <dbReference type="EMBL" id="CAB4126382.1"/>
    </source>
</evidence>
<reference evidence="2" key="1">
    <citation type="submission" date="2020-04" db="EMBL/GenBank/DDBJ databases">
        <authorList>
            <person name="Chiriac C."/>
            <person name="Salcher M."/>
            <person name="Ghai R."/>
            <person name="Kavagutti S V."/>
        </authorList>
    </citation>
    <scope>NUCLEOTIDE SEQUENCE</scope>
</reference>
<name>A0A6J5KYJ6_9CAUD</name>
<accession>A0A6J5KYJ6</accession>
<gene>
    <name evidence="2" type="ORF">UFOVP88_34</name>
</gene>
<feature type="region of interest" description="Disordered" evidence="1">
    <location>
        <begin position="393"/>
        <end position="419"/>
    </location>
</feature>
<proteinExistence type="predicted"/>
<organism evidence="2">
    <name type="scientific">uncultured Caudovirales phage</name>
    <dbReference type="NCBI Taxonomy" id="2100421"/>
    <lineage>
        <taxon>Viruses</taxon>
        <taxon>Duplodnaviria</taxon>
        <taxon>Heunggongvirae</taxon>
        <taxon>Uroviricota</taxon>
        <taxon>Caudoviricetes</taxon>
        <taxon>Peduoviridae</taxon>
        <taxon>Maltschvirus</taxon>
        <taxon>Maltschvirus maltsch</taxon>
    </lineage>
</organism>
<sequence>MAQANVIQGHQQLPGFGAHFGAGLGQGISQGISKHLENMYEEKDYQKKLARQQFEYGKFYKGHSKALEKLGLDKEDIRYAQENGIDPNITINLAKLLGENKKLEAKERSAAALSQYFNQTRGSQNNQGFNFNQNEPSVQQNPNPLNTLFNKNFQNQEQQFNPNGFQIAPQIAQQAAPMSIEEGQQPPIGSIPFPPGMDIKAMEDIARFEQGERNLKLKEREQARKDRSEIFERYKKTLEKTDEEAKTAKNLLPSMEVAVENLKDIETGAGTWNNIVQTFGGSNALPFMSKEGQILEQSKVPFFENFRESMGGVLTDAKIGILQDKLASVGKDAKANALAIYLPYLNNKLKVIEQKESEDLLKKNKGEVPSNYHDLLDKKMKPYREKVNKDLNDILNGKEPSSEMSKTEISKFGKTLDPSNTRHRQIMQGIFEEAKGDPEMALKIAEQKGYRFK</sequence>